<evidence type="ECO:0000259" key="1">
    <source>
        <dbReference type="Pfam" id="PF00535"/>
    </source>
</evidence>
<dbReference type="SUPFAM" id="SSF53448">
    <property type="entry name" value="Nucleotide-diphospho-sugar transferases"/>
    <property type="match status" value="1"/>
</dbReference>
<dbReference type="EMBL" id="JAZHYP010000001">
    <property type="protein sequence ID" value="MEN3322519.1"/>
    <property type="molecule type" value="Genomic_DNA"/>
</dbReference>
<accession>A0ABV0A872</accession>
<keyword evidence="2" id="KW-0328">Glycosyltransferase</keyword>
<evidence type="ECO:0000313" key="2">
    <source>
        <dbReference type="EMBL" id="MEN3322519.1"/>
    </source>
</evidence>
<dbReference type="InterPro" id="IPR050834">
    <property type="entry name" value="Glycosyltransf_2"/>
</dbReference>
<dbReference type="Pfam" id="PF00535">
    <property type="entry name" value="Glycos_transf_2"/>
    <property type="match status" value="1"/>
</dbReference>
<feature type="domain" description="Glycosyltransferase 2-like" evidence="1">
    <location>
        <begin position="8"/>
        <end position="133"/>
    </location>
</feature>
<organism evidence="2 3">
    <name type="scientific">Mariniflexile soesokkakense</name>
    <dbReference type="NCBI Taxonomy" id="1343160"/>
    <lineage>
        <taxon>Bacteria</taxon>
        <taxon>Pseudomonadati</taxon>
        <taxon>Bacteroidota</taxon>
        <taxon>Flavobacteriia</taxon>
        <taxon>Flavobacteriales</taxon>
        <taxon>Flavobacteriaceae</taxon>
        <taxon>Mariniflexile</taxon>
    </lineage>
</organism>
<name>A0ABV0A872_9FLAO</name>
<dbReference type="InterPro" id="IPR029044">
    <property type="entry name" value="Nucleotide-diphossugar_trans"/>
</dbReference>
<dbReference type="PANTHER" id="PTHR43685">
    <property type="entry name" value="GLYCOSYLTRANSFERASE"/>
    <property type="match status" value="1"/>
</dbReference>
<dbReference type="RefSeq" id="WP_346240065.1">
    <property type="nucleotide sequence ID" value="NZ_JAZHYP010000001.1"/>
</dbReference>
<keyword evidence="3" id="KW-1185">Reference proteome</keyword>
<evidence type="ECO:0000313" key="3">
    <source>
        <dbReference type="Proteomes" id="UP001416393"/>
    </source>
</evidence>
<reference evidence="2 3" key="1">
    <citation type="submission" date="2024-01" db="EMBL/GenBank/DDBJ databases">
        <title>Mariniflexile litorale sp. nov., isolated from the shallow sediments of the Sea of Japan.</title>
        <authorList>
            <person name="Romanenko L."/>
            <person name="Bystritskaya E."/>
            <person name="Isaeva M."/>
        </authorList>
    </citation>
    <scope>NUCLEOTIDE SEQUENCE [LARGE SCALE GENOMIC DNA]</scope>
    <source>
        <strain evidence="2 3">KCTC 32427</strain>
    </source>
</reference>
<dbReference type="EC" id="2.4.-.-" evidence="2"/>
<gene>
    <name evidence="2" type="ORF">VP395_02150</name>
</gene>
<dbReference type="GO" id="GO:0016757">
    <property type="term" value="F:glycosyltransferase activity"/>
    <property type="evidence" value="ECO:0007669"/>
    <property type="project" value="UniProtKB-KW"/>
</dbReference>
<keyword evidence="2" id="KW-0808">Transferase</keyword>
<comment type="caution">
    <text evidence="2">The sequence shown here is derived from an EMBL/GenBank/DDBJ whole genome shotgun (WGS) entry which is preliminary data.</text>
</comment>
<dbReference type="Proteomes" id="UP001416393">
    <property type="component" value="Unassembled WGS sequence"/>
</dbReference>
<proteinExistence type="predicted"/>
<sequence>MSTLSNVTVVIPCYNDGKYIMEALHSVLNQTLKAEKVIIIDDGSNAETRKILETIQYENVEVVFQDNRGVCRARNVGVSLAKTDYILNLDADDYFETTFIENAINVLNGNLNIGVVGCYYKKLKGNKIGGEVIKPLGGSITNFLVKNNAMNCSMYRKKCWEQTSGYDENMVNGYEDWDFWISILKIGWHMHIIEEPLFIYRVKTISRDRKALENHDTELRNYIFNKHKQIYLDNFESFTSQLLYSNHQLKKSKLKAVNSLNYKLGSAILAPLRFLKKYIGIFNK</sequence>
<protein>
    <submittedName>
        <fullName evidence="2">Glycosyltransferase family A protein</fullName>
        <ecNumber evidence="2">2.4.-.-</ecNumber>
    </submittedName>
</protein>
<dbReference type="CDD" id="cd00761">
    <property type="entry name" value="Glyco_tranf_GTA_type"/>
    <property type="match status" value="1"/>
</dbReference>
<dbReference type="PANTHER" id="PTHR43685:SF2">
    <property type="entry name" value="GLYCOSYLTRANSFERASE 2-LIKE DOMAIN-CONTAINING PROTEIN"/>
    <property type="match status" value="1"/>
</dbReference>
<dbReference type="Gene3D" id="3.90.550.10">
    <property type="entry name" value="Spore Coat Polysaccharide Biosynthesis Protein SpsA, Chain A"/>
    <property type="match status" value="1"/>
</dbReference>
<dbReference type="InterPro" id="IPR001173">
    <property type="entry name" value="Glyco_trans_2-like"/>
</dbReference>